<sequence>MRGVHYDAAETHLFVWLLSESWWVRWRFAGMESLTVDTYQRTDSAHSALLLPPSLRDKHQLCLCRLSLSAFHTYCSSSAGKAGGCSLCDQHKSISLSLPLSPPGSVSLLKSGYRQQYRLRKKAGTQWESG</sequence>
<name>A0AAN8C2T1_9TELE</name>
<comment type="caution">
    <text evidence="1">The sequence shown here is derived from an EMBL/GenBank/DDBJ whole genome shotgun (WGS) entry which is preliminary data.</text>
</comment>
<reference evidence="1 2" key="1">
    <citation type="journal article" date="2023" name="Mol. Biol. Evol.">
        <title>Genomics of Secondarily Temperate Adaptation in the Only Non-Antarctic Icefish.</title>
        <authorList>
            <person name="Rivera-Colon A.G."/>
            <person name="Rayamajhi N."/>
            <person name="Minhas B.F."/>
            <person name="Madrigal G."/>
            <person name="Bilyk K.T."/>
            <person name="Yoon V."/>
            <person name="Hune M."/>
            <person name="Gregory S."/>
            <person name="Cheng C.H.C."/>
            <person name="Catchen J.M."/>
        </authorList>
    </citation>
    <scope>NUCLEOTIDE SEQUENCE [LARGE SCALE GENOMIC DNA]</scope>
    <source>
        <strain evidence="1">JC2023a</strain>
    </source>
</reference>
<organism evidence="1 2">
    <name type="scientific">Champsocephalus esox</name>
    <name type="common">pike icefish</name>
    <dbReference type="NCBI Taxonomy" id="159716"/>
    <lineage>
        <taxon>Eukaryota</taxon>
        <taxon>Metazoa</taxon>
        <taxon>Chordata</taxon>
        <taxon>Craniata</taxon>
        <taxon>Vertebrata</taxon>
        <taxon>Euteleostomi</taxon>
        <taxon>Actinopterygii</taxon>
        <taxon>Neopterygii</taxon>
        <taxon>Teleostei</taxon>
        <taxon>Neoteleostei</taxon>
        <taxon>Acanthomorphata</taxon>
        <taxon>Eupercaria</taxon>
        <taxon>Perciformes</taxon>
        <taxon>Notothenioidei</taxon>
        <taxon>Channichthyidae</taxon>
        <taxon>Champsocephalus</taxon>
    </lineage>
</organism>
<evidence type="ECO:0000313" key="1">
    <source>
        <dbReference type="EMBL" id="KAK5894870.1"/>
    </source>
</evidence>
<protein>
    <submittedName>
        <fullName evidence="1">Uncharacterized protein</fullName>
    </submittedName>
</protein>
<dbReference type="Proteomes" id="UP001335648">
    <property type="component" value="Unassembled WGS sequence"/>
</dbReference>
<dbReference type="EMBL" id="JAULUE010002054">
    <property type="protein sequence ID" value="KAK5894870.1"/>
    <property type="molecule type" value="Genomic_DNA"/>
</dbReference>
<proteinExistence type="predicted"/>
<dbReference type="AlphaFoldDB" id="A0AAN8C2T1"/>
<gene>
    <name evidence="1" type="ORF">CesoFtcFv8_011517</name>
</gene>
<accession>A0AAN8C2T1</accession>
<keyword evidence="2" id="KW-1185">Reference proteome</keyword>
<evidence type="ECO:0000313" key="2">
    <source>
        <dbReference type="Proteomes" id="UP001335648"/>
    </source>
</evidence>